<reference evidence="1" key="1">
    <citation type="submission" date="2020-11" db="EMBL/GenBank/DDBJ databases">
        <title>Adaptations for nitrogen fixation in a non-lichenized fungal sporocarp promotes dispersal by wood-feeding termites.</title>
        <authorList>
            <consortium name="DOE Joint Genome Institute"/>
            <person name="Koch R.A."/>
            <person name="Yoon G."/>
            <person name="Arayal U."/>
            <person name="Lail K."/>
            <person name="Amirebrahimi M."/>
            <person name="Labutti K."/>
            <person name="Lipzen A."/>
            <person name="Riley R."/>
            <person name="Barry K."/>
            <person name="Henrissat B."/>
            <person name="Grigoriev I.V."/>
            <person name="Herr J.R."/>
            <person name="Aime M.C."/>
        </authorList>
    </citation>
    <scope>NUCLEOTIDE SEQUENCE</scope>
    <source>
        <strain evidence="1">MCA 3950</strain>
    </source>
</reference>
<evidence type="ECO:0000313" key="1">
    <source>
        <dbReference type="EMBL" id="KAG7446919.1"/>
    </source>
</evidence>
<dbReference type="EMBL" id="MU250533">
    <property type="protein sequence ID" value="KAG7446919.1"/>
    <property type="molecule type" value="Genomic_DNA"/>
</dbReference>
<keyword evidence="2" id="KW-1185">Reference proteome</keyword>
<accession>A0A9P7VU01</accession>
<protein>
    <submittedName>
        <fullName evidence="1">Uncharacterized protein</fullName>
    </submittedName>
</protein>
<sequence>MKSRPEAPSRRLRLCRKSGRAWRPDARSCFHSTSLRIYRRETHRMFVAELGSRTLVAEIMIDRQRKSATPSWPNTLRCQPALIAVLCHFGTLTFSTMKMV</sequence>
<evidence type="ECO:0000313" key="2">
    <source>
        <dbReference type="Proteomes" id="UP000812287"/>
    </source>
</evidence>
<proteinExistence type="predicted"/>
<comment type="caution">
    <text evidence="1">The sequence shown here is derived from an EMBL/GenBank/DDBJ whole genome shotgun (WGS) entry which is preliminary data.</text>
</comment>
<organism evidence="1 2">
    <name type="scientific">Guyanagaster necrorhizus</name>
    <dbReference type="NCBI Taxonomy" id="856835"/>
    <lineage>
        <taxon>Eukaryota</taxon>
        <taxon>Fungi</taxon>
        <taxon>Dikarya</taxon>
        <taxon>Basidiomycota</taxon>
        <taxon>Agaricomycotina</taxon>
        <taxon>Agaricomycetes</taxon>
        <taxon>Agaricomycetidae</taxon>
        <taxon>Agaricales</taxon>
        <taxon>Marasmiineae</taxon>
        <taxon>Physalacriaceae</taxon>
        <taxon>Guyanagaster</taxon>
    </lineage>
</organism>
<dbReference type="AlphaFoldDB" id="A0A9P7VU01"/>
<dbReference type="Proteomes" id="UP000812287">
    <property type="component" value="Unassembled WGS sequence"/>
</dbReference>
<dbReference type="RefSeq" id="XP_043040419.1">
    <property type="nucleotide sequence ID" value="XM_043187227.1"/>
</dbReference>
<gene>
    <name evidence="1" type="ORF">BT62DRAFT_93699</name>
</gene>
<name>A0A9P7VU01_9AGAR</name>
<dbReference type="GeneID" id="66109524"/>